<keyword evidence="1" id="KW-0732">Signal</keyword>
<dbReference type="Proteomes" id="UP000807825">
    <property type="component" value="Unassembled WGS sequence"/>
</dbReference>
<dbReference type="EMBL" id="JACRDE010000373">
    <property type="protein sequence ID" value="MBI5250661.1"/>
    <property type="molecule type" value="Genomic_DNA"/>
</dbReference>
<gene>
    <name evidence="2" type="ORF">HY912_14315</name>
</gene>
<evidence type="ECO:0000313" key="2">
    <source>
        <dbReference type="EMBL" id="MBI5250661.1"/>
    </source>
</evidence>
<organism evidence="2 3">
    <name type="scientific">Desulfomonile tiedjei</name>
    <dbReference type="NCBI Taxonomy" id="2358"/>
    <lineage>
        <taxon>Bacteria</taxon>
        <taxon>Pseudomonadati</taxon>
        <taxon>Thermodesulfobacteriota</taxon>
        <taxon>Desulfomonilia</taxon>
        <taxon>Desulfomonilales</taxon>
        <taxon>Desulfomonilaceae</taxon>
        <taxon>Desulfomonile</taxon>
    </lineage>
</organism>
<reference evidence="2" key="1">
    <citation type="submission" date="2020-07" db="EMBL/GenBank/DDBJ databases">
        <title>Huge and variable diversity of episymbiotic CPR bacteria and DPANN archaea in groundwater ecosystems.</title>
        <authorList>
            <person name="He C.Y."/>
            <person name="Keren R."/>
            <person name="Whittaker M."/>
            <person name="Farag I.F."/>
            <person name="Doudna J."/>
            <person name="Cate J.H.D."/>
            <person name="Banfield J.F."/>
        </authorList>
    </citation>
    <scope>NUCLEOTIDE SEQUENCE</scope>
    <source>
        <strain evidence="2">NC_groundwater_1664_Pr3_B-0.1um_52_9</strain>
    </source>
</reference>
<evidence type="ECO:0008006" key="4">
    <source>
        <dbReference type="Google" id="ProtNLM"/>
    </source>
</evidence>
<sequence>MIAIGRLLTLCLCLTFFFAESSFSQKAFKQYTDGAGRFTFEYPSTMTVKNQGPDEVKIYHPAATLRISAFVQDRPKKSPPKAEAVADLFEKLKQEMKDCTVIEQGKLAGLDGAQGYNIYSFRDHRGMELVQLVQYFIAEDRVLQMIISDRTEGFKNLEKVIRKIHNSLKILNPKLK</sequence>
<dbReference type="AlphaFoldDB" id="A0A9D6V642"/>
<feature type="signal peptide" evidence="1">
    <location>
        <begin position="1"/>
        <end position="21"/>
    </location>
</feature>
<dbReference type="Gene3D" id="3.40.1000.10">
    <property type="entry name" value="Mog1/PsbP, alpha/beta/alpha sandwich"/>
    <property type="match status" value="1"/>
</dbReference>
<name>A0A9D6V642_9BACT</name>
<feature type="chain" id="PRO_5039063814" description="DUF1795 domain-containing protein" evidence="1">
    <location>
        <begin position="22"/>
        <end position="176"/>
    </location>
</feature>
<protein>
    <recommendedName>
        <fullName evidence="4">DUF1795 domain-containing protein</fullName>
    </recommendedName>
</protein>
<evidence type="ECO:0000256" key="1">
    <source>
        <dbReference type="SAM" id="SignalP"/>
    </source>
</evidence>
<accession>A0A9D6V642</accession>
<proteinExistence type="predicted"/>
<comment type="caution">
    <text evidence="2">The sequence shown here is derived from an EMBL/GenBank/DDBJ whole genome shotgun (WGS) entry which is preliminary data.</text>
</comment>
<evidence type="ECO:0000313" key="3">
    <source>
        <dbReference type="Proteomes" id="UP000807825"/>
    </source>
</evidence>